<dbReference type="InParanoid" id="A0A3Q3MS27"/>
<dbReference type="PROSITE" id="PS51828">
    <property type="entry name" value="PTX_2"/>
    <property type="match status" value="1"/>
</dbReference>
<feature type="domain" description="Pentraxin (PTX)" evidence="7">
    <location>
        <begin position="1"/>
        <end position="192"/>
    </location>
</feature>
<evidence type="ECO:0000256" key="5">
    <source>
        <dbReference type="ARBA" id="ARBA00023180"/>
    </source>
</evidence>
<sequence>KFKFIILQPDAVLPALKELSVCILLRRNFATHWTAFVYKAPGSKDIELGLGGISSYLTVWLFGQEHHIEVELKLDEWHSVCLTWSGQAQRLRIYINGTCLHEAPVKPSLRQELAQNGTLTLGVSHYVDANGEVQQESGNNLLGDIGLFGIWEREWGAEELRRPSCADGDVVSWDLRQWKHTCPPVPDNSLYCGKYIVKSFCYIL</sequence>
<evidence type="ECO:0000256" key="1">
    <source>
        <dbReference type="ARBA" id="ARBA00001913"/>
    </source>
</evidence>
<dbReference type="GO" id="GO:0046872">
    <property type="term" value="F:metal ion binding"/>
    <property type="evidence" value="ECO:0007669"/>
    <property type="project" value="UniProtKB-KW"/>
</dbReference>
<dbReference type="AlphaFoldDB" id="A0A3Q3MS27"/>
<comment type="cofactor">
    <cofactor evidence="1">
        <name>Ca(2+)</name>
        <dbReference type="ChEBI" id="CHEBI:29108"/>
    </cofactor>
</comment>
<evidence type="ECO:0000259" key="7">
    <source>
        <dbReference type="PROSITE" id="PS51828"/>
    </source>
</evidence>
<keyword evidence="2" id="KW-0479">Metal-binding</keyword>
<evidence type="ECO:0000313" key="8">
    <source>
        <dbReference type="Ensembl" id="ENSMAMP00000030503.2"/>
    </source>
</evidence>
<evidence type="ECO:0000256" key="3">
    <source>
        <dbReference type="ARBA" id="ARBA00022837"/>
    </source>
</evidence>
<dbReference type="InterPro" id="IPR001759">
    <property type="entry name" value="PTX_dom"/>
</dbReference>
<reference evidence="8" key="2">
    <citation type="submission" date="2025-09" db="UniProtKB">
        <authorList>
            <consortium name="Ensembl"/>
        </authorList>
    </citation>
    <scope>IDENTIFICATION</scope>
</reference>
<proteinExistence type="predicted"/>
<keyword evidence="9" id="KW-1185">Reference proteome</keyword>
<keyword evidence="3" id="KW-0106">Calcium</keyword>
<reference evidence="8" key="1">
    <citation type="submission" date="2025-08" db="UniProtKB">
        <authorList>
            <consortium name="Ensembl"/>
        </authorList>
    </citation>
    <scope>IDENTIFICATION</scope>
</reference>
<dbReference type="GeneTree" id="ENSGT01030000234935"/>
<dbReference type="InterPro" id="IPR013320">
    <property type="entry name" value="ConA-like_dom_sf"/>
</dbReference>
<dbReference type="PANTHER" id="PTHR19277">
    <property type="entry name" value="PENTRAXIN"/>
    <property type="match status" value="1"/>
</dbReference>
<dbReference type="SUPFAM" id="SSF49899">
    <property type="entry name" value="Concanavalin A-like lectins/glucanases"/>
    <property type="match status" value="1"/>
</dbReference>
<organism evidence="8 9">
    <name type="scientific">Mastacembelus armatus</name>
    <name type="common">zig-zag eel</name>
    <dbReference type="NCBI Taxonomy" id="205130"/>
    <lineage>
        <taxon>Eukaryota</taxon>
        <taxon>Metazoa</taxon>
        <taxon>Chordata</taxon>
        <taxon>Craniata</taxon>
        <taxon>Vertebrata</taxon>
        <taxon>Euteleostomi</taxon>
        <taxon>Actinopterygii</taxon>
        <taxon>Neopterygii</taxon>
        <taxon>Teleostei</taxon>
        <taxon>Neoteleostei</taxon>
        <taxon>Acanthomorphata</taxon>
        <taxon>Anabantaria</taxon>
        <taxon>Synbranchiformes</taxon>
        <taxon>Mastacembelidae</taxon>
        <taxon>Mastacembelus</taxon>
    </lineage>
</organism>
<keyword evidence="4 6" id="KW-1015">Disulfide bond</keyword>
<dbReference type="Ensembl" id="ENSMAMT00000031300.2">
    <property type="protein sequence ID" value="ENSMAMP00000030503.2"/>
    <property type="gene ID" value="ENSMAMG00000020569.2"/>
</dbReference>
<evidence type="ECO:0000313" key="9">
    <source>
        <dbReference type="Proteomes" id="UP000261640"/>
    </source>
</evidence>
<accession>A0A3Q3MS27</accession>
<dbReference type="Proteomes" id="UP000261640">
    <property type="component" value="Unplaced"/>
</dbReference>
<evidence type="ECO:0000256" key="2">
    <source>
        <dbReference type="ARBA" id="ARBA00022723"/>
    </source>
</evidence>
<dbReference type="PANTHER" id="PTHR19277:SF125">
    <property type="entry name" value="B6"/>
    <property type="match status" value="1"/>
</dbReference>
<dbReference type="InterPro" id="IPR051360">
    <property type="entry name" value="Neuronal_Pentraxin_Related"/>
</dbReference>
<evidence type="ECO:0000256" key="4">
    <source>
        <dbReference type="ARBA" id="ARBA00023157"/>
    </source>
</evidence>
<dbReference type="Pfam" id="PF13385">
    <property type="entry name" value="Laminin_G_3"/>
    <property type="match status" value="1"/>
</dbReference>
<evidence type="ECO:0000256" key="6">
    <source>
        <dbReference type="PROSITE-ProRule" id="PRU01172"/>
    </source>
</evidence>
<protein>
    <recommendedName>
        <fullName evidence="7">Pentraxin (PTX) domain-containing protein</fullName>
    </recommendedName>
</protein>
<name>A0A3Q3MS27_9TELE</name>
<dbReference type="Gene3D" id="2.60.120.200">
    <property type="match status" value="1"/>
</dbReference>
<dbReference type="STRING" id="205130.ENSMAMP00000030503"/>
<keyword evidence="5" id="KW-0325">Glycoprotein</keyword>
<feature type="disulfide bond" evidence="6">
    <location>
        <begin position="22"/>
        <end position="81"/>
    </location>
</feature>